<sequence>MPGPTYPRLTRRSFLLYSGTAVGVLALPKVLHSAEPLRPAMVALAFDGDALLAAGSDLLRSDDGGSSWTALPVPAVVLALATHPERPGRIIAGLASGGVALSEDGGRTWEGRSRGLAEGKVDAVAIAAGQPDMIYASVQGDGLWKSEDAGQNWSLAMDRPWLADAERDLLALTSVDLASGMGGIWIYAGTPAGLTRVPDCFCRWQDVQPGDAMDALVSGDAPPSEAPLPAGEPIHALASAPAAPEMLYAALPSGIWTSRDGGVVWSHLAVGFAVAVAVHPVDPDHIVAALDGGLKQSRDGGATWSALAAT</sequence>
<dbReference type="SUPFAM" id="SSF50939">
    <property type="entry name" value="Sialidases"/>
    <property type="match status" value="1"/>
</dbReference>
<dbReference type="SUPFAM" id="SSF110296">
    <property type="entry name" value="Oligoxyloglucan reducing end-specific cellobiohydrolase"/>
    <property type="match status" value="1"/>
</dbReference>
<dbReference type="EMBL" id="FOLG01000002">
    <property type="protein sequence ID" value="SFB95846.1"/>
    <property type="molecule type" value="Genomic_DNA"/>
</dbReference>
<dbReference type="RefSeq" id="WP_245758739.1">
    <property type="nucleotide sequence ID" value="NZ_FOLG01000002.1"/>
</dbReference>
<dbReference type="InterPro" id="IPR006311">
    <property type="entry name" value="TAT_signal"/>
</dbReference>
<dbReference type="InterPro" id="IPR036278">
    <property type="entry name" value="Sialidase_sf"/>
</dbReference>
<organism evidence="1 2">
    <name type="scientific">Tropicimonas isoalkanivorans</name>
    <dbReference type="NCBI Taxonomy" id="441112"/>
    <lineage>
        <taxon>Bacteria</taxon>
        <taxon>Pseudomonadati</taxon>
        <taxon>Pseudomonadota</taxon>
        <taxon>Alphaproteobacteria</taxon>
        <taxon>Rhodobacterales</taxon>
        <taxon>Roseobacteraceae</taxon>
        <taxon>Tropicimonas</taxon>
    </lineage>
</organism>
<dbReference type="PROSITE" id="PS51318">
    <property type="entry name" value="TAT"/>
    <property type="match status" value="1"/>
</dbReference>
<dbReference type="PANTHER" id="PTHR43739:SF5">
    <property type="entry name" value="EXO-ALPHA-SIALIDASE"/>
    <property type="match status" value="1"/>
</dbReference>
<evidence type="ECO:0008006" key="3">
    <source>
        <dbReference type="Google" id="ProtNLM"/>
    </source>
</evidence>
<name>A0A1I1FA75_9RHOB</name>
<dbReference type="PANTHER" id="PTHR43739">
    <property type="entry name" value="XYLOGLUCANASE (EUROFUNG)"/>
    <property type="match status" value="1"/>
</dbReference>
<keyword evidence="2" id="KW-1185">Reference proteome</keyword>
<evidence type="ECO:0000313" key="1">
    <source>
        <dbReference type="EMBL" id="SFB95846.1"/>
    </source>
</evidence>
<dbReference type="GO" id="GO:0010411">
    <property type="term" value="P:xyloglucan metabolic process"/>
    <property type="evidence" value="ECO:0007669"/>
    <property type="project" value="TreeGrafter"/>
</dbReference>
<dbReference type="CDD" id="cd15482">
    <property type="entry name" value="Sialidase_non-viral"/>
    <property type="match status" value="1"/>
</dbReference>
<gene>
    <name evidence="1" type="ORF">SAMN04488094_10262</name>
</gene>
<dbReference type="AlphaFoldDB" id="A0A1I1FA75"/>
<dbReference type="STRING" id="441112.SAMN04488094_10262"/>
<dbReference type="InterPro" id="IPR052025">
    <property type="entry name" value="Xyloglucanase_GH74"/>
</dbReference>
<protein>
    <recommendedName>
        <fullName evidence="3">BNR/Asp-box repeat-containing protein</fullName>
    </recommendedName>
</protein>
<dbReference type="Proteomes" id="UP000198728">
    <property type="component" value="Unassembled WGS sequence"/>
</dbReference>
<dbReference type="Gene3D" id="2.130.10.10">
    <property type="entry name" value="YVTN repeat-like/Quinoprotein amine dehydrogenase"/>
    <property type="match status" value="2"/>
</dbReference>
<dbReference type="InterPro" id="IPR015943">
    <property type="entry name" value="WD40/YVTN_repeat-like_dom_sf"/>
</dbReference>
<accession>A0A1I1FA75</accession>
<proteinExistence type="predicted"/>
<evidence type="ECO:0000313" key="2">
    <source>
        <dbReference type="Proteomes" id="UP000198728"/>
    </source>
</evidence>
<reference evidence="1 2" key="1">
    <citation type="submission" date="2016-10" db="EMBL/GenBank/DDBJ databases">
        <authorList>
            <person name="de Groot N.N."/>
        </authorList>
    </citation>
    <scope>NUCLEOTIDE SEQUENCE [LARGE SCALE GENOMIC DNA]</scope>
    <source>
        <strain evidence="1 2">DSM 19548</strain>
    </source>
</reference>